<name>A0ACB7T1B0_HYAAI</name>
<accession>A0ACB7T1B0</accession>
<keyword evidence="2" id="KW-1185">Reference proteome</keyword>
<organism evidence="1 2">
    <name type="scientific">Hyalomma asiaticum</name>
    <name type="common">Tick</name>
    <dbReference type="NCBI Taxonomy" id="266040"/>
    <lineage>
        <taxon>Eukaryota</taxon>
        <taxon>Metazoa</taxon>
        <taxon>Ecdysozoa</taxon>
        <taxon>Arthropoda</taxon>
        <taxon>Chelicerata</taxon>
        <taxon>Arachnida</taxon>
        <taxon>Acari</taxon>
        <taxon>Parasitiformes</taxon>
        <taxon>Ixodida</taxon>
        <taxon>Ixodoidea</taxon>
        <taxon>Ixodidae</taxon>
        <taxon>Hyalomminae</taxon>
        <taxon>Hyalomma</taxon>
    </lineage>
</organism>
<dbReference type="EMBL" id="CM023491">
    <property type="protein sequence ID" value="KAH6941297.1"/>
    <property type="molecule type" value="Genomic_DNA"/>
</dbReference>
<dbReference type="Proteomes" id="UP000821845">
    <property type="component" value="Chromosome 11"/>
</dbReference>
<proteinExistence type="predicted"/>
<evidence type="ECO:0000313" key="2">
    <source>
        <dbReference type="Proteomes" id="UP000821845"/>
    </source>
</evidence>
<protein>
    <submittedName>
        <fullName evidence="1">Uncharacterized protein</fullName>
    </submittedName>
</protein>
<reference evidence="1" key="1">
    <citation type="submission" date="2020-05" db="EMBL/GenBank/DDBJ databases">
        <title>Large-scale comparative analyses of tick genomes elucidate their genetic diversity and vector capacities.</title>
        <authorList>
            <person name="Jia N."/>
            <person name="Wang J."/>
            <person name="Shi W."/>
            <person name="Du L."/>
            <person name="Sun Y."/>
            <person name="Zhan W."/>
            <person name="Jiang J."/>
            <person name="Wang Q."/>
            <person name="Zhang B."/>
            <person name="Ji P."/>
            <person name="Sakyi L.B."/>
            <person name="Cui X."/>
            <person name="Yuan T."/>
            <person name="Jiang B."/>
            <person name="Yang W."/>
            <person name="Lam T.T.-Y."/>
            <person name="Chang Q."/>
            <person name="Ding S."/>
            <person name="Wang X."/>
            <person name="Zhu J."/>
            <person name="Ruan X."/>
            <person name="Zhao L."/>
            <person name="Wei J."/>
            <person name="Que T."/>
            <person name="Du C."/>
            <person name="Cheng J."/>
            <person name="Dai P."/>
            <person name="Han X."/>
            <person name="Huang E."/>
            <person name="Gao Y."/>
            <person name="Liu J."/>
            <person name="Shao H."/>
            <person name="Ye R."/>
            <person name="Li L."/>
            <person name="Wei W."/>
            <person name="Wang X."/>
            <person name="Wang C."/>
            <person name="Yang T."/>
            <person name="Huo Q."/>
            <person name="Li W."/>
            <person name="Guo W."/>
            <person name="Chen H."/>
            <person name="Zhou L."/>
            <person name="Ni X."/>
            <person name="Tian J."/>
            <person name="Zhou Y."/>
            <person name="Sheng Y."/>
            <person name="Liu T."/>
            <person name="Pan Y."/>
            <person name="Xia L."/>
            <person name="Li J."/>
            <person name="Zhao F."/>
            <person name="Cao W."/>
        </authorList>
    </citation>
    <scope>NUCLEOTIDE SEQUENCE</scope>
    <source>
        <strain evidence="1">Hyas-2018</strain>
    </source>
</reference>
<comment type="caution">
    <text evidence="1">The sequence shown here is derived from an EMBL/GenBank/DDBJ whole genome shotgun (WGS) entry which is preliminary data.</text>
</comment>
<gene>
    <name evidence="1" type="ORF">HPB50_016068</name>
</gene>
<sequence length="151" mass="17100">MLTAALVRTYTRKTTRISVGHWLPADDPILKSRTLTRRYRTWHGTRHHHRRDEESYIVKASRRPQLTEEHRKIIFRPRGGLNLSKLSTTIIAPAAIEASGLTADQAKEDVVCPNFTQNIVVVSTPKADHAARHVRTNSFKIVDTDGSARNV</sequence>
<evidence type="ECO:0000313" key="1">
    <source>
        <dbReference type="EMBL" id="KAH6941297.1"/>
    </source>
</evidence>